<dbReference type="GO" id="GO:0034587">
    <property type="term" value="P:piRNA processing"/>
    <property type="evidence" value="ECO:0007669"/>
    <property type="project" value="TreeGrafter"/>
</dbReference>
<feature type="domain" description="PLD phosphodiesterase" evidence="7">
    <location>
        <begin position="150"/>
        <end position="177"/>
    </location>
</feature>
<dbReference type="PANTHER" id="PTHR43856">
    <property type="entry name" value="CARDIOLIPIN HYDROLASE"/>
    <property type="match status" value="1"/>
</dbReference>
<keyword evidence="3" id="KW-0443">Lipid metabolism</keyword>
<dbReference type="EMBL" id="LRGB01002451">
    <property type="protein sequence ID" value="KZS07458.1"/>
    <property type="molecule type" value="Genomic_DNA"/>
</dbReference>
<gene>
    <name evidence="8" type="ORF">APZ42_028598</name>
</gene>
<dbReference type="GO" id="GO:0016891">
    <property type="term" value="F:RNA endonuclease activity producing 5'-phosphomonoesters, hydrolytic mechanism"/>
    <property type="evidence" value="ECO:0007669"/>
    <property type="project" value="TreeGrafter"/>
</dbReference>
<name>A0A164Q5T7_9CRUS</name>
<dbReference type="STRING" id="35525.A0A164Q5T7"/>
<dbReference type="AlphaFoldDB" id="A0A164Q5T7"/>
<dbReference type="SUPFAM" id="SSF56024">
    <property type="entry name" value="Phospholipase D/nuclease"/>
    <property type="match status" value="1"/>
</dbReference>
<organism evidence="8 9">
    <name type="scientific">Daphnia magna</name>
    <dbReference type="NCBI Taxonomy" id="35525"/>
    <lineage>
        <taxon>Eukaryota</taxon>
        <taxon>Metazoa</taxon>
        <taxon>Ecdysozoa</taxon>
        <taxon>Arthropoda</taxon>
        <taxon>Crustacea</taxon>
        <taxon>Branchiopoda</taxon>
        <taxon>Diplostraca</taxon>
        <taxon>Cladocera</taxon>
        <taxon>Anomopoda</taxon>
        <taxon>Daphniidae</taxon>
        <taxon>Daphnia</taxon>
    </lineage>
</organism>
<evidence type="ECO:0000256" key="5">
    <source>
        <dbReference type="ARBA" id="ARBA00040549"/>
    </source>
</evidence>
<dbReference type="OrthoDB" id="6377485at2759"/>
<dbReference type="SMART" id="SM00155">
    <property type="entry name" value="PLDc"/>
    <property type="match status" value="1"/>
</dbReference>
<dbReference type="InterPro" id="IPR025202">
    <property type="entry name" value="PLD-like_dom"/>
</dbReference>
<evidence type="ECO:0000256" key="3">
    <source>
        <dbReference type="ARBA" id="ARBA00023098"/>
    </source>
</evidence>
<evidence type="ECO:0000256" key="4">
    <source>
        <dbReference type="ARBA" id="ARBA00038012"/>
    </source>
</evidence>
<dbReference type="PROSITE" id="PS50035">
    <property type="entry name" value="PLD"/>
    <property type="match status" value="1"/>
</dbReference>
<dbReference type="InterPro" id="IPR051406">
    <property type="entry name" value="PLD_domain"/>
</dbReference>
<keyword evidence="2" id="KW-0442">Lipid degradation</keyword>
<reference evidence="8 9" key="1">
    <citation type="submission" date="2016-03" db="EMBL/GenBank/DDBJ databases">
        <title>EvidentialGene: Evidence-directed Construction of Genes on Genomes.</title>
        <authorList>
            <person name="Gilbert D.G."/>
            <person name="Choi J.-H."/>
            <person name="Mockaitis K."/>
            <person name="Colbourne J."/>
            <person name="Pfrender M."/>
        </authorList>
    </citation>
    <scope>NUCLEOTIDE SEQUENCE [LARGE SCALE GENOMIC DNA]</scope>
    <source>
        <strain evidence="8 9">Xinb3</strain>
        <tissue evidence="8">Complete organism</tissue>
    </source>
</reference>
<dbReference type="Pfam" id="PF13091">
    <property type="entry name" value="PLDc_2"/>
    <property type="match status" value="1"/>
</dbReference>
<dbReference type="InterPro" id="IPR001736">
    <property type="entry name" value="PLipase_D/transphosphatidylase"/>
</dbReference>
<proteinExistence type="inferred from homology"/>
<comment type="similarity">
    <text evidence="4">Belongs to the phospholipase D family. MitoPLD/Zucchini subfamily.</text>
</comment>
<evidence type="ECO:0000256" key="1">
    <source>
        <dbReference type="ARBA" id="ARBA00022801"/>
    </source>
</evidence>
<accession>A0A164Q5T7</accession>
<dbReference type="FunFam" id="3.30.870.10:FF:000131">
    <property type="entry name" value="Uncharacterized protein"/>
    <property type="match status" value="1"/>
</dbReference>
<evidence type="ECO:0000313" key="9">
    <source>
        <dbReference type="Proteomes" id="UP000076858"/>
    </source>
</evidence>
<comment type="caution">
    <text evidence="8">The sequence shown here is derived from an EMBL/GenBank/DDBJ whole genome shotgun (WGS) entry which is preliminary data.</text>
</comment>
<evidence type="ECO:0000256" key="2">
    <source>
        <dbReference type="ARBA" id="ARBA00022963"/>
    </source>
</evidence>
<sequence>MNPIDIINYLPKLGLVVIVMGLVECTRQGLGYLQRKRAKQVIRHVIFFPDKKIACKNFFDEIQGCSMVSCDFSHTKTGFKHLLSYLKSAKKSIDIAVYCISCFEIADVVLQRHKVGVRVRVITDLSMEAAFGSQNHRFMKDGIRVQTNKPPFLMHHKFVIIDDEVLCFGSFNWTSQAVTGNNESVVVTNDRWVVEPFCAEFKKLWLETKPDN</sequence>
<evidence type="ECO:0000259" key="7">
    <source>
        <dbReference type="PROSITE" id="PS50035"/>
    </source>
</evidence>
<keyword evidence="9" id="KW-1185">Reference proteome</keyword>
<evidence type="ECO:0000313" key="8">
    <source>
        <dbReference type="EMBL" id="KZS07458.1"/>
    </source>
</evidence>
<dbReference type="Proteomes" id="UP000076858">
    <property type="component" value="Unassembled WGS sequence"/>
</dbReference>
<dbReference type="GO" id="GO:0016042">
    <property type="term" value="P:lipid catabolic process"/>
    <property type="evidence" value="ECO:0007669"/>
    <property type="project" value="UniProtKB-KW"/>
</dbReference>
<dbReference type="CDD" id="cd09171">
    <property type="entry name" value="PLDc_vPLD6_like"/>
    <property type="match status" value="1"/>
</dbReference>
<protein>
    <recommendedName>
        <fullName evidence="5">Mitochondrial cardiolipin hydrolase</fullName>
    </recommendedName>
    <alternativeName>
        <fullName evidence="6">Mitochondrial phospholipase</fullName>
    </alternativeName>
</protein>
<dbReference type="GO" id="GO:0005739">
    <property type="term" value="C:mitochondrion"/>
    <property type="evidence" value="ECO:0007669"/>
    <property type="project" value="TreeGrafter"/>
</dbReference>
<keyword evidence="1" id="KW-0378">Hydrolase</keyword>
<evidence type="ECO:0000256" key="6">
    <source>
        <dbReference type="ARBA" id="ARBA00043167"/>
    </source>
</evidence>
<dbReference type="PANTHER" id="PTHR43856:SF1">
    <property type="entry name" value="MITOCHONDRIAL CARDIOLIPIN HYDROLASE"/>
    <property type="match status" value="1"/>
</dbReference>
<dbReference type="Gene3D" id="3.30.870.10">
    <property type="entry name" value="Endonuclease Chain A"/>
    <property type="match status" value="1"/>
</dbReference>